<sequence length="226" mass="26862">MVISMLMPLFFLSGANIEKINLLGTVISVSNPVVLKYALVILFSYFLLRYWQYYQEETYVNDMHRRMRDHIYYLEEAYLSKKARQKAHFVDPSILSVCFADPRYSRGGRFTAIPMNKDEMTFIFMRKCEFYIYADDRGYPDKQDLIDQFHAVLSQSEHSSWTPLDDSNDKPYFYRQYLNYTIVRFNAYRLWGALRYMFNESYFTDYQLPFVLALGSVVVTASAIFI</sequence>
<dbReference type="EMBL" id="CALYLK010000006">
    <property type="protein sequence ID" value="CAH8203150.1"/>
    <property type="molecule type" value="Genomic_DNA"/>
</dbReference>
<organism evidence="2 3">
    <name type="scientific">Vibrio aestuarianus</name>
    <dbReference type="NCBI Taxonomy" id="28171"/>
    <lineage>
        <taxon>Bacteria</taxon>
        <taxon>Pseudomonadati</taxon>
        <taxon>Pseudomonadota</taxon>
        <taxon>Gammaproteobacteria</taxon>
        <taxon>Vibrionales</taxon>
        <taxon>Vibrionaceae</taxon>
        <taxon>Vibrio</taxon>
    </lineage>
</organism>
<proteinExistence type="predicted"/>
<dbReference type="Proteomes" id="UP001152658">
    <property type="component" value="Unassembled WGS sequence"/>
</dbReference>
<name>A0ABM9FK97_9VIBR</name>
<accession>A0ABM9FK97</accession>
<reference evidence="2" key="1">
    <citation type="submission" date="2022-06" db="EMBL/GenBank/DDBJ databases">
        <authorList>
            <person name="Goudenege D."/>
            <person name="Le Roux F."/>
        </authorList>
    </citation>
    <scope>NUCLEOTIDE SEQUENCE</scope>
    <source>
        <strain evidence="2">12-063</strain>
    </source>
</reference>
<gene>
    <name evidence="2" type="ORF">VAE063_1050029</name>
</gene>
<evidence type="ECO:0000256" key="1">
    <source>
        <dbReference type="SAM" id="Phobius"/>
    </source>
</evidence>
<keyword evidence="3" id="KW-1185">Reference proteome</keyword>
<comment type="caution">
    <text evidence="2">The sequence shown here is derived from an EMBL/GenBank/DDBJ whole genome shotgun (WGS) entry which is preliminary data.</text>
</comment>
<evidence type="ECO:0000313" key="2">
    <source>
        <dbReference type="EMBL" id="CAH8203150.1"/>
    </source>
</evidence>
<keyword evidence="1" id="KW-0812">Transmembrane</keyword>
<keyword evidence="1" id="KW-0472">Membrane</keyword>
<feature type="transmembrane region" description="Helical" evidence="1">
    <location>
        <begin position="206"/>
        <end position="225"/>
    </location>
</feature>
<evidence type="ECO:0000313" key="3">
    <source>
        <dbReference type="Proteomes" id="UP001152658"/>
    </source>
</evidence>
<protein>
    <submittedName>
        <fullName evidence="2">Uncharacterized protein</fullName>
    </submittedName>
</protein>
<keyword evidence="1" id="KW-1133">Transmembrane helix</keyword>